<feature type="transmembrane region" description="Helical" evidence="7">
    <location>
        <begin position="186"/>
        <end position="207"/>
    </location>
</feature>
<feature type="transmembrane region" description="Helical" evidence="7">
    <location>
        <begin position="122"/>
        <end position="141"/>
    </location>
</feature>
<dbReference type="PROSITE" id="PS50850">
    <property type="entry name" value="MFS"/>
    <property type="match status" value="1"/>
</dbReference>
<feature type="transmembrane region" description="Helical" evidence="7">
    <location>
        <begin position="331"/>
        <end position="356"/>
    </location>
</feature>
<dbReference type="Gene3D" id="1.20.1250.20">
    <property type="entry name" value="MFS general substrate transporter like domains"/>
    <property type="match status" value="2"/>
</dbReference>
<evidence type="ECO:0000313" key="10">
    <source>
        <dbReference type="Proteomes" id="UP001642482"/>
    </source>
</evidence>
<name>A0ABP0D3Z3_9PEZI</name>
<feature type="non-terminal residue" evidence="9">
    <location>
        <position position="1"/>
    </location>
</feature>
<dbReference type="PRINTS" id="PR00171">
    <property type="entry name" value="SUGRTRNSPORT"/>
</dbReference>
<comment type="caution">
    <text evidence="9">The sequence shown here is derived from an EMBL/GenBank/DDBJ whole genome shotgun (WGS) entry which is preliminary data.</text>
</comment>
<keyword evidence="3" id="KW-0813">Transport</keyword>
<feature type="domain" description="Major facilitator superfamily (MFS) profile" evidence="8">
    <location>
        <begin position="1"/>
        <end position="425"/>
    </location>
</feature>
<protein>
    <recommendedName>
        <fullName evidence="8">Major facilitator superfamily (MFS) profile domain-containing protein</fullName>
    </recommendedName>
</protein>
<gene>
    <name evidence="9" type="ORF">SEUCBS140593_010766</name>
</gene>
<feature type="transmembrane region" description="Helical" evidence="7">
    <location>
        <begin position="270"/>
        <end position="291"/>
    </location>
</feature>
<evidence type="ECO:0000313" key="9">
    <source>
        <dbReference type="EMBL" id="CAK7238515.1"/>
    </source>
</evidence>
<evidence type="ECO:0000256" key="4">
    <source>
        <dbReference type="ARBA" id="ARBA00022692"/>
    </source>
</evidence>
<organism evidence="9 10">
    <name type="scientific">Sporothrix eucalyptigena</name>
    <dbReference type="NCBI Taxonomy" id="1812306"/>
    <lineage>
        <taxon>Eukaryota</taxon>
        <taxon>Fungi</taxon>
        <taxon>Dikarya</taxon>
        <taxon>Ascomycota</taxon>
        <taxon>Pezizomycotina</taxon>
        <taxon>Sordariomycetes</taxon>
        <taxon>Sordariomycetidae</taxon>
        <taxon>Ophiostomatales</taxon>
        <taxon>Ophiostomataceae</taxon>
        <taxon>Sporothrix</taxon>
    </lineage>
</organism>
<sequence length="463" mass="50787">VDRSRVPPPDNPVRVTDHPSYLAVSLPDTMNPKFYQWLIGCFAAVGSFTFGYDLGVIAEILPALQGVDGFNPDSNTQVSSLRFCLWLADAIGRRGTILAATILFCFGTALQCGSHNNDFLMGGRFVTGGGIGIYCLIVPLYQAEIAHPSVRGYLTALQKLFLGIGGIVSSWIGYGCYMHLSGEVRFRLPLGLQIAPAAVLGCFIYLFPESPRWLVQQNRREDAVKTLANLHANGNVNDPMVLSQIAEISEHMAAARSTGNPWRKCTSRSLLINSISSIVALIGEISCMLLVDRLGRRWPLIIGSIVMSITFIIGAILLVKFPTDQLNNEARWGFTVVTWVFSFTYASTAGTISWVYPSEIFSNTSCSKSVAVTTMTSFAFSKHQLALLHLYIVCNLCNALTFWALFPETSGISIEEKHNLFSESPIFVPLSRWTPAGGGNKTELEVRTGKEQAMLNQEVAHEN</sequence>
<evidence type="ECO:0000256" key="2">
    <source>
        <dbReference type="ARBA" id="ARBA00010992"/>
    </source>
</evidence>
<dbReference type="InterPro" id="IPR050360">
    <property type="entry name" value="MFS_Sugar_Transporters"/>
</dbReference>
<evidence type="ECO:0000256" key="1">
    <source>
        <dbReference type="ARBA" id="ARBA00004141"/>
    </source>
</evidence>
<dbReference type="SUPFAM" id="SSF103473">
    <property type="entry name" value="MFS general substrate transporter"/>
    <property type="match status" value="1"/>
</dbReference>
<accession>A0ABP0D3Z3</accession>
<feature type="transmembrane region" description="Helical" evidence="7">
    <location>
        <begin position="34"/>
        <end position="52"/>
    </location>
</feature>
<dbReference type="PANTHER" id="PTHR48022:SF37">
    <property type="entry name" value="MAJOR FACILITATOR SUPERFAMILY (MFS) PROFILE DOMAIN-CONTAINING PROTEIN-RELATED"/>
    <property type="match status" value="1"/>
</dbReference>
<reference evidence="9 10" key="1">
    <citation type="submission" date="2024-01" db="EMBL/GenBank/DDBJ databases">
        <authorList>
            <person name="Allen C."/>
            <person name="Tagirdzhanova G."/>
        </authorList>
    </citation>
    <scope>NUCLEOTIDE SEQUENCE [LARGE SCALE GENOMIC DNA]</scope>
</reference>
<comment type="subcellular location">
    <subcellularLocation>
        <location evidence="1">Membrane</location>
        <topology evidence="1">Multi-pass membrane protein</topology>
    </subcellularLocation>
</comment>
<dbReference type="Proteomes" id="UP001642482">
    <property type="component" value="Unassembled WGS sequence"/>
</dbReference>
<comment type="similarity">
    <text evidence="2">Belongs to the major facilitator superfamily. Sugar transporter (TC 2.A.1.1) family.</text>
</comment>
<keyword evidence="5 7" id="KW-1133">Transmembrane helix</keyword>
<dbReference type="Pfam" id="PF00083">
    <property type="entry name" value="Sugar_tr"/>
    <property type="match status" value="2"/>
</dbReference>
<feature type="transmembrane region" description="Helical" evidence="7">
    <location>
        <begin position="297"/>
        <end position="319"/>
    </location>
</feature>
<feature type="transmembrane region" description="Helical" evidence="7">
    <location>
        <begin position="153"/>
        <end position="174"/>
    </location>
</feature>
<keyword evidence="4 7" id="KW-0812">Transmembrane</keyword>
<dbReference type="InterPro" id="IPR005828">
    <property type="entry name" value="MFS_sugar_transport-like"/>
</dbReference>
<dbReference type="InterPro" id="IPR036259">
    <property type="entry name" value="MFS_trans_sf"/>
</dbReference>
<keyword evidence="10" id="KW-1185">Reference proteome</keyword>
<dbReference type="InterPro" id="IPR020846">
    <property type="entry name" value="MFS_dom"/>
</dbReference>
<dbReference type="InterPro" id="IPR003663">
    <property type="entry name" value="Sugar/inositol_transpt"/>
</dbReference>
<evidence type="ECO:0000256" key="3">
    <source>
        <dbReference type="ARBA" id="ARBA00022448"/>
    </source>
</evidence>
<dbReference type="EMBL" id="CAWUHD010000265">
    <property type="protein sequence ID" value="CAK7238515.1"/>
    <property type="molecule type" value="Genomic_DNA"/>
</dbReference>
<dbReference type="PANTHER" id="PTHR48022">
    <property type="entry name" value="PLASTIDIC GLUCOSE TRANSPORTER 4"/>
    <property type="match status" value="1"/>
</dbReference>
<keyword evidence="6 7" id="KW-0472">Membrane</keyword>
<evidence type="ECO:0000256" key="5">
    <source>
        <dbReference type="ARBA" id="ARBA00022989"/>
    </source>
</evidence>
<feature type="transmembrane region" description="Helical" evidence="7">
    <location>
        <begin position="91"/>
        <end position="110"/>
    </location>
</feature>
<evidence type="ECO:0000256" key="6">
    <source>
        <dbReference type="ARBA" id="ARBA00023136"/>
    </source>
</evidence>
<feature type="transmembrane region" description="Helical" evidence="7">
    <location>
        <begin position="385"/>
        <end position="406"/>
    </location>
</feature>
<evidence type="ECO:0000259" key="8">
    <source>
        <dbReference type="PROSITE" id="PS50850"/>
    </source>
</evidence>
<evidence type="ECO:0000256" key="7">
    <source>
        <dbReference type="SAM" id="Phobius"/>
    </source>
</evidence>
<proteinExistence type="inferred from homology"/>